<feature type="transmembrane region" description="Helical" evidence="8">
    <location>
        <begin position="123"/>
        <end position="146"/>
    </location>
</feature>
<accession>A0A1R2CRN5</accession>
<dbReference type="SMART" id="SM00100">
    <property type="entry name" value="cNMP"/>
    <property type="match status" value="1"/>
</dbReference>
<evidence type="ECO:0000256" key="4">
    <source>
        <dbReference type="ARBA" id="ARBA00022989"/>
    </source>
</evidence>
<keyword evidence="11" id="KW-1185">Reference proteome</keyword>
<dbReference type="FunFam" id="1.10.287.70:FF:000123">
    <property type="entry name" value="Potassium channel KAT3"/>
    <property type="match status" value="1"/>
</dbReference>
<evidence type="ECO:0000256" key="3">
    <source>
        <dbReference type="ARBA" id="ARBA00022692"/>
    </source>
</evidence>
<dbReference type="PROSITE" id="PS50042">
    <property type="entry name" value="CNMP_BINDING_3"/>
    <property type="match status" value="1"/>
</dbReference>
<dbReference type="EMBL" id="MPUH01000076">
    <property type="protein sequence ID" value="OMJ91659.1"/>
    <property type="molecule type" value="Genomic_DNA"/>
</dbReference>
<evidence type="ECO:0000256" key="7">
    <source>
        <dbReference type="ARBA" id="ARBA00023303"/>
    </source>
</evidence>
<dbReference type="SUPFAM" id="SSF51206">
    <property type="entry name" value="cAMP-binding domain-like"/>
    <property type="match status" value="1"/>
</dbReference>
<feature type="transmembrane region" description="Helical" evidence="8">
    <location>
        <begin position="316"/>
        <end position="341"/>
    </location>
</feature>
<proteinExistence type="predicted"/>
<reference evidence="10 11" key="1">
    <citation type="submission" date="2016-11" db="EMBL/GenBank/DDBJ databases">
        <title>The macronuclear genome of Stentor coeruleus: a giant cell with tiny introns.</title>
        <authorList>
            <person name="Slabodnick M."/>
            <person name="Ruby J.G."/>
            <person name="Reiff S.B."/>
            <person name="Swart E.C."/>
            <person name="Gosai S."/>
            <person name="Prabakaran S."/>
            <person name="Witkowska E."/>
            <person name="Larue G.E."/>
            <person name="Fisher S."/>
            <person name="Freeman R.M."/>
            <person name="Gunawardena J."/>
            <person name="Chu W."/>
            <person name="Stover N.A."/>
            <person name="Gregory B.D."/>
            <person name="Nowacki M."/>
            <person name="Derisi J."/>
            <person name="Roy S.W."/>
            <person name="Marshall W.F."/>
            <person name="Sood P."/>
        </authorList>
    </citation>
    <scope>NUCLEOTIDE SEQUENCE [LARGE SCALE GENOMIC DNA]</scope>
    <source>
        <strain evidence="10">WM001</strain>
    </source>
</reference>
<feature type="transmembrane region" description="Helical" evidence="8">
    <location>
        <begin position="90"/>
        <end position="111"/>
    </location>
</feature>
<keyword evidence="6 8" id="KW-0472">Membrane</keyword>
<dbReference type="Gene3D" id="1.10.287.630">
    <property type="entry name" value="Helix hairpin bin"/>
    <property type="match status" value="1"/>
</dbReference>
<sequence length="626" mass="72983">MEKSTSLQYYQHLSSNENFNQSYHIGFPSDLSVELWKKAYLRVKSKIMYTKMTETYSPLTQTVRLTRKSIVPVRISMPYLILHPNSRIKFVWNCVLIILLIYTATITPFRICFIDSIVYSSWWWADTLIDILFAVDIIINLNSAFYNEDNQLETSRKYIFLSYLKNWMLLDICALLPYHLFQPNPTSSNSSSKLIKMIRLLRLYRLIKIYHLIKQFKNTRYSEGPHTIQEGFIINEALKHLIKFSLKTLIAIHVISCFWYFSAKIQDFEPDTWVVRMNFESYSIGQLYLRSFYWAFTTLSTVGYGDIHPENNIEMLIAIAWMLFGICFFSYTLGILSSMLLSQNTKEIALNKKLLAVDEFIKEEKLPVRLKREMKEALKYSNEKNGFSWADKQGILNELPAELRYEVAIKMHSGAILNISYFMEKDKVFIAAIVPFLGNIHGKKGDYVYKEGDYASDIYFIIIGHVTLMCTDIPIKSWKSGKYFGDIEVVEKTTRDYSVYCAANSQLLVMSKDVINFIHSEFPEYSNDMLITAKLKKEKLDNLKRKIQIFIRIKNLGLTKGKSAEKIKTLIQNEIKIENMIIGNRKEKANLGNFLKSILEIDQNITKAEKKLTLALEKAEKILNKF</sequence>
<dbReference type="PANTHER" id="PTHR47823">
    <property type="entry name" value="ION_TRANS DOMAIN-CONTAINING PROTEIN"/>
    <property type="match status" value="1"/>
</dbReference>
<evidence type="ECO:0000256" key="1">
    <source>
        <dbReference type="ARBA" id="ARBA00004141"/>
    </source>
</evidence>
<evidence type="ECO:0000256" key="6">
    <source>
        <dbReference type="ARBA" id="ARBA00023136"/>
    </source>
</evidence>
<comment type="subcellular location">
    <subcellularLocation>
        <location evidence="1">Membrane</location>
        <topology evidence="1">Multi-pass membrane protein</topology>
    </subcellularLocation>
</comment>
<feature type="transmembrane region" description="Helical" evidence="8">
    <location>
        <begin position="244"/>
        <end position="262"/>
    </location>
</feature>
<dbReference type="InterPro" id="IPR003938">
    <property type="entry name" value="K_chnl_volt-dep_EAG/ELK/ERG"/>
</dbReference>
<dbReference type="AlphaFoldDB" id="A0A1R2CRN5"/>
<comment type="caution">
    <text evidence="10">The sequence shown here is derived from an EMBL/GenBank/DDBJ whole genome shotgun (WGS) entry which is preliminary data.</text>
</comment>
<dbReference type="OrthoDB" id="432483at2759"/>
<dbReference type="PANTHER" id="PTHR47823:SF9">
    <property type="entry name" value="CHROMOSOME UNDETERMINED SCAFFOLD_10, WHOLE GENOME SHOTGUN SEQUENCE"/>
    <property type="match status" value="1"/>
</dbReference>
<evidence type="ECO:0000313" key="10">
    <source>
        <dbReference type="EMBL" id="OMJ91659.1"/>
    </source>
</evidence>
<evidence type="ECO:0000256" key="8">
    <source>
        <dbReference type="SAM" id="Phobius"/>
    </source>
</evidence>
<keyword evidence="5" id="KW-0406">Ion transport</keyword>
<dbReference type="GO" id="GO:0005249">
    <property type="term" value="F:voltage-gated potassium channel activity"/>
    <property type="evidence" value="ECO:0007669"/>
    <property type="project" value="InterPro"/>
</dbReference>
<feature type="transmembrane region" description="Helical" evidence="8">
    <location>
        <begin position="282"/>
        <end position="304"/>
    </location>
</feature>
<evidence type="ECO:0000256" key="5">
    <source>
        <dbReference type="ARBA" id="ARBA00023065"/>
    </source>
</evidence>
<name>A0A1R2CRN5_9CILI</name>
<dbReference type="GO" id="GO:0016020">
    <property type="term" value="C:membrane"/>
    <property type="evidence" value="ECO:0007669"/>
    <property type="project" value="UniProtKB-SubCell"/>
</dbReference>
<organism evidence="10 11">
    <name type="scientific">Stentor coeruleus</name>
    <dbReference type="NCBI Taxonomy" id="5963"/>
    <lineage>
        <taxon>Eukaryota</taxon>
        <taxon>Sar</taxon>
        <taxon>Alveolata</taxon>
        <taxon>Ciliophora</taxon>
        <taxon>Postciliodesmatophora</taxon>
        <taxon>Heterotrichea</taxon>
        <taxon>Heterotrichida</taxon>
        <taxon>Stentoridae</taxon>
        <taxon>Stentor</taxon>
    </lineage>
</organism>
<evidence type="ECO:0000259" key="9">
    <source>
        <dbReference type="PROSITE" id="PS50042"/>
    </source>
</evidence>
<dbReference type="InterPro" id="IPR005821">
    <property type="entry name" value="Ion_trans_dom"/>
</dbReference>
<feature type="domain" description="Cyclic nucleotide-binding" evidence="9">
    <location>
        <begin position="421"/>
        <end position="518"/>
    </location>
</feature>
<keyword evidence="4 8" id="KW-1133">Transmembrane helix</keyword>
<keyword evidence="2" id="KW-0813">Transport</keyword>
<keyword evidence="7" id="KW-0407">Ion channel</keyword>
<dbReference type="CDD" id="cd00038">
    <property type="entry name" value="CAP_ED"/>
    <property type="match status" value="1"/>
</dbReference>
<gene>
    <name evidence="10" type="ORF">SteCoe_5685</name>
</gene>
<dbReference type="Gene3D" id="1.10.287.70">
    <property type="match status" value="1"/>
</dbReference>
<feature type="transmembrane region" description="Helical" evidence="8">
    <location>
        <begin position="158"/>
        <end position="181"/>
    </location>
</feature>
<dbReference type="InterPro" id="IPR014710">
    <property type="entry name" value="RmlC-like_jellyroll"/>
</dbReference>
<dbReference type="PRINTS" id="PR01463">
    <property type="entry name" value="EAGCHANLFMLY"/>
</dbReference>
<dbReference type="Proteomes" id="UP000187209">
    <property type="component" value="Unassembled WGS sequence"/>
</dbReference>
<dbReference type="InterPro" id="IPR000595">
    <property type="entry name" value="cNMP-bd_dom"/>
</dbReference>
<dbReference type="Gene3D" id="2.60.120.10">
    <property type="entry name" value="Jelly Rolls"/>
    <property type="match status" value="1"/>
</dbReference>
<dbReference type="InterPro" id="IPR018490">
    <property type="entry name" value="cNMP-bd_dom_sf"/>
</dbReference>
<dbReference type="SUPFAM" id="SSF81324">
    <property type="entry name" value="Voltage-gated potassium channels"/>
    <property type="match status" value="1"/>
</dbReference>
<keyword evidence="3 8" id="KW-0812">Transmembrane</keyword>
<dbReference type="Pfam" id="PF00520">
    <property type="entry name" value="Ion_trans"/>
    <property type="match status" value="1"/>
</dbReference>
<protein>
    <recommendedName>
        <fullName evidence="9">Cyclic nucleotide-binding domain-containing protein</fullName>
    </recommendedName>
</protein>
<evidence type="ECO:0000256" key="2">
    <source>
        <dbReference type="ARBA" id="ARBA00022448"/>
    </source>
</evidence>
<dbReference type="Pfam" id="PF00027">
    <property type="entry name" value="cNMP_binding"/>
    <property type="match status" value="1"/>
</dbReference>
<evidence type="ECO:0000313" key="11">
    <source>
        <dbReference type="Proteomes" id="UP000187209"/>
    </source>
</evidence>